<reference evidence="2" key="1">
    <citation type="submission" date="2016-11" db="EMBL/GenBank/DDBJ databases">
        <authorList>
            <person name="Varghese N."/>
            <person name="Submissions S."/>
        </authorList>
    </citation>
    <scope>NUCLEOTIDE SEQUENCE [LARGE SCALE GENOMIC DNA]</scope>
    <source>
        <strain evidence="2">DSM 22623</strain>
    </source>
</reference>
<dbReference type="RefSeq" id="WP_073312798.1">
    <property type="nucleotide sequence ID" value="NZ_FQYP01000001.1"/>
</dbReference>
<evidence type="ECO:0000313" key="1">
    <source>
        <dbReference type="EMBL" id="SHI34794.1"/>
    </source>
</evidence>
<evidence type="ECO:0000313" key="2">
    <source>
        <dbReference type="Proteomes" id="UP000184432"/>
    </source>
</evidence>
<dbReference type="AlphaFoldDB" id="A0A1M6AE08"/>
<protein>
    <recommendedName>
        <fullName evidence="3">SpoIIAA-like</fullName>
    </recommendedName>
</protein>
<proteinExistence type="predicted"/>
<sequence>MKHFSNEFCQMELHDQFVILTINENVDLTLDRASIIRDKLREHYKSQDFLMISYRKFKHNVSTDIYKQGQLSNMKGLAIVSKDDEVRNKAIMEQELYGKSFVFFSCVDEAISWAEAYF</sequence>
<name>A0A1M6AE08_9FLAO</name>
<keyword evidence="2" id="KW-1185">Reference proteome</keyword>
<dbReference type="OrthoDB" id="1442370at2"/>
<gene>
    <name evidence="1" type="ORF">SAMN04488508_101249</name>
</gene>
<dbReference type="Proteomes" id="UP000184432">
    <property type="component" value="Unassembled WGS sequence"/>
</dbReference>
<organism evidence="1 2">
    <name type="scientific">Aquimarina spongiae</name>
    <dbReference type="NCBI Taxonomy" id="570521"/>
    <lineage>
        <taxon>Bacteria</taxon>
        <taxon>Pseudomonadati</taxon>
        <taxon>Bacteroidota</taxon>
        <taxon>Flavobacteriia</taxon>
        <taxon>Flavobacteriales</taxon>
        <taxon>Flavobacteriaceae</taxon>
        <taxon>Aquimarina</taxon>
    </lineage>
</organism>
<dbReference type="STRING" id="570521.SAMN04488508_101249"/>
<evidence type="ECO:0008006" key="3">
    <source>
        <dbReference type="Google" id="ProtNLM"/>
    </source>
</evidence>
<dbReference type="EMBL" id="FQYP01000001">
    <property type="protein sequence ID" value="SHI34794.1"/>
    <property type="molecule type" value="Genomic_DNA"/>
</dbReference>
<accession>A0A1M6AE08</accession>